<feature type="compositionally biased region" description="Acidic residues" evidence="2">
    <location>
        <begin position="195"/>
        <end position="210"/>
    </location>
</feature>
<dbReference type="AlphaFoldDB" id="A0A914QXZ8"/>
<protein>
    <submittedName>
        <fullName evidence="4">Uncharacterized protein</fullName>
    </submittedName>
</protein>
<evidence type="ECO:0000256" key="1">
    <source>
        <dbReference type="SAM" id="Coils"/>
    </source>
</evidence>
<feature type="compositionally biased region" description="Polar residues" evidence="2">
    <location>
        <begin position="107"/>
        <end position="126"/>
    </location>
</feature>
<sequence length="642" mass="73117">MNDKKINEIGGEDHAAKRNSSNYWIKATKSGFSDYGCDELKPKKEKNVKTNSSTLSLHIAAYENSVETSKKQHTIKKLEQISGDIQNPFEFPRQQNDGVQMPELSQFRASQRLLNPHAASSSSAVSRKQVAPERVYSDDEDFEEDDAMSESSASSLGSQGSRRSSRRKRPPSSFRDYVSTDRRVRFNMAQPDAVRDEEEAPEDVTEEERAEEARRLVRQQNMEFNYDDEEPEYLVPEDEEESGNEARPPKRRKRTAATARRGEINPPDLYFIGKCDDCVFYASYLDVTSNTPVKKKSTVTLPVFGPSRVIYDDIEEEATAEIEAKKYALGMGYKYGKAGPKFIVFFNPAPPRTSDPNEDRIVELEDESRRHRIAINDLTQQLKINEKRLDIADKRLDDILSGRVRIPQTDVAETREVTQPASVPAEIANRPTEASAPQNAESTEMPVRIVAQSEIEDAPTWTWISEAAARQLYEDHSQPAAFIRSIFVNLFTDYQAFQLNLPADLKAEYEKICMLLLNPPSEREIKNTRDLMKKEITYQRDRVRTKITQPRADAIAMLSTTEPQTNSPPIPLVQRDNQWYPPNGIAFQRAEGSNVSAFPILEKDGRYRNTMFALKKNPELPRSQWNYFCISPQGILTSCKKS</sequence>
<feature type="compositionally biased region" description="Acidic residues" evidence="2">
    <location>
        <begin position="138"/>
        <end position="148"/>
    </location>
</feature>
<feature type="compositionally biased region" description="Basic and acidic residues" evidence="2">
    <location>
        <begin position="1"/>
        <end position="16"/>
    </location>
</feature>
<organism evidence="3 4">
    <name type="scientific">Panagrolaimus davidi</name>
    <dbReference type="NCBI Taxonomy" id="227884"/>
    <lineage>
        <taxon>Eukaryota</taxon>
        <taxon>Metazoa</taxon>
        <taxon>Ecdysozoa</taxon>
        <taxon>Nematoda</taxon>
        <taxon>Chromadorea</taxon>
        <taxon>Rhabditida</taxon>
        <taxon>Tylenchina</taxon>
        <taxon>Panagrolaimomorpha</taxon>
        <taxon>Panagrolaimoidea</taxon>
        <taxon>Panagrolaimidae</taxon>
        <taxon>Panagrolaimus</taxon>
    </lineage>
</organism>
<keyword evidence="3" id="KW-1185">Reference proteome</keyword>
<accession>A0A914QXZ8</accession>
<dbReference type="WBParaSite" id="PDA_v2.g3951.t1">
    <property type="protein sequence ID" value="PDA_v2.g3951.t1"/>
    <property type="gene ID" value="PDA_v2.g3951"/>
</dbReference>
<proteinExistence type="predicted"/>
<name>A0A914QXZ8_9BILA</name>
<feature type="coiled-coil region" evidence="1">
    <location>
        <begin position="361"/>
        <end position="395"/>
    </location>
</feature>
<evidence type="ECO:0000313" key="3">
    <source>
        <dbReference type="Proteomes" id="UP000887578"/>
    </source>
</evidence>
<reference evidence="4" key="1">
    <citation type="submission" date="2022-11" db="UniProtKB">
        <authorList>
            <consortium name="WormBaseParasite"/>
        </authorList>
    </citation>
    <scope>IDENTIFICATION</scope>
</reference>
<keyword evidence="1" id="KW-0175">Coiled coil</keyword>
<evidence type="ECO:0000256" key="2">
    <source>
        <dbReference type="SAM" id="MobiDB-lite"/>
    </source>
</evidence>
<dbReference type="Proteomes" id="UP000887578">
    <property type="component" value="Unplaced"/>
</dbReference>
<feature type="compositionally biased region" description="Low complexity" evidence="2">
    <location>
        <begin position="149"/>
        <end position="162"/>
    </location>
</feature>
<feature type="region of interest" description="Disordered" evidence="2">
    <location>
        <begin position="1"/>
        <end position="20"/>
    </location>
</feature>
<feature type="region of interest" description="Disordered" evidence="2">
    <location>
        <begin position="81"/>
        <end position="259"/>
    </location>
</feature>
<evidence type="ECO:0000313" key="4">
    <source>
        <dbReference type="WBParaSite" id="PDA_v2.g3951.t1"/>
    </source>
</evidence>
<feature type="compositionally biased region" description="Acidic residues" evidence="2">
    <location>
        <begin position="225"/>
        <end position="243"/>
    </location>
</feature>